<evidence type="ECO:0000313" key="2">
    <source>
        <dbReference type="EMBL" id="SFT89369.1"/>
    </source>
</evidence>
<dbReference type="Proteomes" id="UP000199165">
    <property type="component" value="Unassembled WGS sequence"/>
</dbReference>
<dbReference type="EMBL" id="FPAT01000012">
    <property type="protein sequence ID" value="SFT89369.1"/>
    <property type="molecule type" value="Genomic_DNA"/>
</dbReference>
<dbReference type="RefSeq" id="WP_139235264.1">
    <property type="nucleotide sequence ID" value="NZ_FPAT01000012.1"/>
</dbReference>
<name>A0A1I7BQD6_9ACTN</name>
<gene>
    <name evidence="2" type="ORF">SAMN04487904_11281</name>
</gene>
<keyword evidence="1" id="KW-0472">Membrane</keyword>
<feature type="transmembrane region" description="Helical" evidence="1">
    <location>
        <begin position="6"/>
        <end position="24"/>
    </location>
</feature>
<protein>
    <submittedName>
        <fullName evidence="2">Uncharacterized protein</fullName>
    </submittedName>
</protein>
<evidence type="ECO:0000313" key="3">
    <source>
        <dbReference type="Proteomes" id="UP000199165"/>
    </source>
</evidence>
<evidence type="ECO:0000256" key="1">
    <source>
        <dbReference type="SAM" id="Phobius"/>
    </source>
</evidence>
<keyword evidence="1" id="KW-0812">Transmembrane</keyword>
<accession>A0A1I7BQD6</accession>
<dbReference type="AlphaFoldDB" id="A0A1I7BQD6"/>
<organism evidence="2 3">
    <name type="scientific">Actinopolyspora righensis</name>
    <dbReference type="NCBI Taxonomy" id="995060"/>
    <lineage>
        <taxon>Bacteria</taxon>
        <taxon>Bacillati</taxon>
        <taxon>Actinomycetota</taxon>
        <taxon>Actinomycetes</taxon>
        <taxon>Actinopolysporales</taxon>
        <taxon>Actinopolysporaceae</taxon>
        <taxon>Actinopolyspora</taxon>
        <taxon>Actinopolyspora alba group</taxon>
    </lineage>
</organism>
<feature type="transmembrane region" description="Helical" evidence="1">
    <location>
        <begin position="36"/>
        <end position="57"/>
    </location>
</feature>
<keyword evidence="1" id="KW-1133">Transmembrane helix</keyword>
<keyword evidence="3" id="KW-1185">Reference proteome</keyword>
<feature type="transmembrane region" description="Helical" evidence="1">
    <location>
        <begin position="63"/>
        <end position="84"/>
    </location>
</feature>
<proteinExistence type="predicted"/>
<sequence length="96" mass="10265">MTFALFLLAGFLAALPVFGILLLWRKHPQRRRTSALLQLLGAIALSVVFLLVVGAFIEASTASTAMLALLAPTTIASAAVAMVLNRMVNQQEGTQR</sequence>
<reference evidence="3" key="1">
    <citation type="submission" date="2016-10" db="EMBL/GenBank/DDBJ databases">
        <authorList>
            <person name="Varghese N."/>
            <person name="Submissions S."/>
        </authorList>
    </citation>
    <scope>NUCLEOTIDE SEQUENCE [LARGE SCALE GENOMIC DNA]</scope>
    <source>
        <strain evidence="3">DSM 45501</strain>
    </source>
</reference>